<dbReference type="EMBL" id="RZNY01000006">
    <property type="protein sequence ID" value="RUT46988.1"/>
    <property type="molecule type" value="Genomic_DNA"/>
</dbReference>
<organism evidence="2 3">
    <name type="scientific">Paenibacillus anaericanus</name>
    <dbReference type="NCBI Taxonomy" id="170367"/>
    <lineage>
        <taxon>Bacteria</taxon>
        <taxon>Bacillati</taxon>
        <taxon>Bacillota</taxon>
        <taxon>Bacilli</taxon>
        <taxon>Bacillales</taxon>
        <taxon>Paenibacillaceae</taxon>
        <taxon>Paenibacillus</taxon>
    </lineage>
</organism>
<protein>
    <submittedName>
        <fullName evidence="2">DUF2992 family protein</fullName>
    </submittedName>
</protein>
<proteinExistence type="predicted"/>
<dbReference type="RefSeq" id="WP_127191873.1">
    <property type="nucleotide sequence ID" value="NZ_RZNY01000006.1"/>
</dbReference>
<comment type="caution">
    <text evidence="2">The sequence shown here is derived from an EMBL/GenBank/DDBJ whole genome shotgun (WGS) entry which is preliminary data.</text>
</comment>
<feature type="compositionally biased region" description="Basic residues" evidence="1">
    <location>
        <begin position="124"/>
        <end position="138"/>
    </location>
</feature>
<dbReference type="AlphaFoldDB" id="A0A3S1EJG3"/>
<dbReference type="PIRSF" id="PIRSF021328">
    <property type="entry name" value="UCP021328"/>
    <property type="match status" value="1"/>
</dbReference>
<keyword evidence="3" id="KW-1185">Reference proteome</keyword>
<evidence type="ECO:0000256" key="1">
    <source>
        <dbReference type="SAM" id="MobiDB-lite"/>
    </source>
</evidence>
<evidence type="ECO:0000313" key="2">
    <source>
        <dbReference type="EMBL" id="RUT46988.1"/>
    </source>
</evidence>
<name>A0A3S1EJG3_9BACL</name>
<reference evidence="2 3" key="1">
    <citation type="submission" date="2018-12" db="EMBL/GenBank/DDBJ databases">
        <authorList>
            <person name="Sun L."/>
            <person name="Chen Z."/>
        </authorList>
    </citation>
    <scope>NUCLEOTIDE SEQUENCE [LARGE SCALE GENOMIC DNA]</scope>
    <source>
        <strain evidence="2 3">DSM 15890</strain>
    </source>
</reference>
<sequence length="138" mass="16017">MKLTVYFEGQYWVGVVEVTVEGKLKAYRYIFGAEPKDPEILEFVNFRLLSVINGITQAVGVEDVMNPTGRISPKRLARLAARETSARGVSSFAQEALRQEYEQRKKEKQVKSKEERERVDDFKRKLKVQKAKEKHRGR</sequence>
<evidence type="ECO:0000313" key="3">
    <source>
        <dbReference type="Proteomes" id="UP000279446"/>
    </source>
</evidence>
<dbReference type="OrthoDB" id="4570726at2"/>
<gene>
    <name evidence="2" type="ORF">EJP82_09820</name>
</gene>
<feature type="compositionally biased region" description="Basic and acidic residues" evidence="1">
    <location>
        <begin position="102"/>
        <end position="123"/>
    </location>
</feature>
<dbReference type="Proteomes" id="UP000279446">
    <property type="component" value="Unassembled WGS sequence"/>
</dbReference>
<accession>A0A3S1EJG3</accession>
<feature type="region of interest" description="Disordered" evidence="1">
    <location>
        <begin position="102"/>
        <end position="138"/>
    </location>
</feature>
<dbReference type="Pfam" id="PF11208">
    <property type="entry name" value="DUF2992"/>
    <property type="match status" value="1"/>
</dbReference>
<dbReference type="InterPro" id="IPR016787">
    <property type="entry name" value="UCP021328"/>
</dbReference>